<evidence type="ECO:0000313" key="2">
    <source>
        <dbReference type="Proteomes" id="UP000093053"/>
    </source>
</evidence>
<organism evidence="1 2">
    <name type="scientific">Lentzea guizhouensis</name>
    <dbReference type="NCBI Taxonomy" id="1586287"/>
    <lineage>
        <taxon>Bacteria</taxon>
        <taxon>Bacillati</taxon>
        <taxon>Actinomycetota</taxon>
        <taxon>Actinomycetes</taxon>
        <taxon>Pseudonocardiales</taxon>
        <taxon>Pseudonocardiaceae</taxon>
        <taxon>Lentzea</taxon>
    </lineage>
</organism>
<dbReference type="EMBL" id="CP016793">
    <property type="protein sequence ID" value="ANZ35908.1"/>
    <property type="molecule type" value="Genomic_DNA"/>
</dbReference>
<dbReference type="AlphaFoldDB" id="A0A1B2HDY0"/>
<proteinExistence type="predicted"/>
<dbReference type="KEGG" id="led:BBK82_07240"/>
<accession>A0A1B2HDY0</accession>
<gene>
    <name evidence="1" type="ORF">BBK82_07240</name>
</gene>
<evidence type="ECO:0000313" key="1">
    <source>
        <dbReference type="EMBL" id="ANZ35908.1"/>
    </source>
</evidence>
<dbReference type="Proteomes" id="UP000093053">
    <property type="component" value="Chromosome"/>
</dbReference>
<protein>
    <submittedName>
        <fullName evidence="1">Uncharacterized protein</fullName>
    </submittedName>
</protein>
<name>A0A1B2HDY0_9PSEU</name>
<sequence length="67" mass="7464">MSKVVLHSERCDPPDPHKLAKVLVKIRDRDHMLEVYVAGEDGGHPNTVQQTAVRMVHLGQESAPLLI</sequence>
<reference evidence="1 2" key="1">
    <citation type="submission" date="2016-07" db="EMBL/GenBank/DDBJ databases">
        <title>Complete genome sequence of the Lentzea guizhouensis DHS C013.</title>
        <authorList>
            <person name="Cao C."/>
        </authorList>
    </citation>
    <scope>NUCLEOTIDE SEQUENCE [LARGE SCALE GENOMIC DNA]</scope>
    <source>
        <strain evidence="1 2">DHS C013</strain>
    </source>
</reference>
<keyword evidence="2" id="KW-1185">Reference proteome</keyword>